<evidence type="ECO:0000313" key="2">
    <source>
        <dbReference type="EMBL" id="MBK0381003.1"/>
    </source>
</evidence>
<keyword evidence="1" id="KW-1133">Transmembrane helix</keyword>
<proteinExistence type="predicted"/>
<comment type="caution">
    <text evidence="2">The sequence shown here is derived from an EMBL/GenBank/DDBJ whole genome shotgun (WGS) entry which is preliminary data.</text>
</comment>
<keyword evidence="1" id="KW-0472">Membrane</keyword>
<dbReference type="InterPro" id="IPR027056">
    <property type="entry name" value="Gluconate_2DH_su3"/>
</dbReference>
<feature type="transmembrane region" description="Helical" evidence="1">
    <location>
        <begin position="6"/>
        <end position="25"/>
    </location>
</feature>
<dbReference type="Pfam" id="PF13618">
    <property type="entry name" value="Gluconate_2-dh3"/>
    <property type="match status" value="1"/>
</dbReference>
<keyword evidence="1" id="KW-0812">Transmembrane</keyword>
<keyword evidence="3" id="KW-1185">Reference proteome</keyword>
<protein>
    <submittedName>
        <fullName evidence="2">Gluconate 2-dehydrogenase subunit 3 family protein</fullName>
    </submittedName>
</protein>
<evidence type="ECO:0000256" key="1">
    <source>
        <dbReference type="SAM" id="Phobius"/>
    </source>
</evidence>
<evidence type="ECO:0000313" key="3">
    <source>
        <dbReference type="Proteomes" id="UP000613193"/>
    </source>
</evidence>
<name>A0A934PUC5_9SPHI</name>
<dbReference type="EMBL" id="JAEHFW010000003">
    <property type="protein sequence ID" value="MBK0381003.1"/>
    <property type="molecule type" value="Genomic_DNA"/>
</dbReference>
<gene>
    <name evidence="2" type="ORF">I5M19_16880</name>
</gene>
<reference evidence="2" key="1">
    <citation type="submission" date="2020-12" db="EMBL/GenBank/DDBJ databases">
        <title>Bacterial novel species Mucilaginibacter sp. SD-g isolated from soil.</title>
        <authorList>
            <person name="Jung H.-Y."/>
        </authorList>
    </citation>
    <scope>NUCLEOTIDE SEQUENCE</scope>
    <source>
        <strain evidence="2">SD-g</strain>
    </source>
</reference>
<accession>A0A934PUC5</accession>
<dbReference type="AlphaFoldDB" id="A0A934PUC5"/>
<sequence>MNRREAISRVGLILGGTVIGAEFFIAGCKSDVKKTDGLFTADNVPFLDEIGETILPETSTPGAKATKIGDFMTVMVKDCYTPEDQQVFIKGISQVDDAANKKFNKKFMDLDAKQKTELLTDLDKEQKDYSKTKKPDDPNHYFTMMKQLTLLGYFTSELGCTKALRYVPVPGKYEGCIPYKKGDRAWALS</sequence>
<organism evidence="2 3">
    <name type="scientific">Mucilaginibacter segetis</name>
    <dbReference type="NCBI Taxonomy" id="2793071"/>
    <lineage>
        <taxon>Bacteria</taxon>
        <taxon>Pseudomonadati</taxon>
        <taxon>Bacteroidota</taxon>
        <taxon>Sphingobacteriia</taxon>
        <taxon>Sphingobacteriales</taxon>
        <taxon>Sphingobacteriaceae</taxon>
        <taxon>Mucilaginibacter</taxon>
    </lineage>
</organism>
<dbReference type="Proteomes" id="UP000613193">
    <property type="component" value="Unassembled WGS sequence"/>
</dbReference>
<dbReference type="RefSeq" id="WP_200067531.1">
    <property type="nucleotide sequence ID" value="NZ_JAEHFW010000003.1"/>
</dbReference>